<dbReference type="EMBL" id="WHUT02000006">
    <property type="protein sequence ID" value="NUB45117.1"/>
    <property type="molecule type" value="Genomic_DNA"/>
</dbReference>
<organism evidence="1 2">
    <name type="scientific">Fertoeibacter niger</name>
    <dbReference type="NCBI Taxonomy" id="2656921"/>
    <lineage>
        <taxon>Bacteria</taxon>
        <taxon>Pseudomonadati</taxon>
        <taxon>Pseudomonadota</taxon>
        <taxon>Alphaproteobacteria</taxon>
        <taxon>Rhodobacterales</taxon>
        <taxon>Paracoccaceae</taxon>
        <taxon>Fertoeibacter</taxon>
    </lineage>
</organism>
<gene>
    <name evidence="1" type="ORF">GEU84_012015</name>
</gene>
<evidence type="ECO:0000313" key="2">
    <source>
        <dbReference type="Proteomes" id="UP000484076"/>
    </source>
</evidence>
<comment type="caution">
    <text evidence="1">The sequence shown here is derived from an EMBL/GenBank/DDBJ whole genome shotgun (WGS) entry which is preliminary data.</text>
</comment>
<keyword evidence="2" id="KW-1185">Reference proteome</keyword>
<reference evidence="1" key="1">
    <citation type="submission" date="2020-05" db="EMBL/GenBank/DDBJ databases">
        <title>Fertoebacter nigrum gen. nov., sp. nov., a new member of the family Rhodobacteraceae.</title>
        <authorList>
            <person name="Szuroczki S."/>
            <person name="Abbaszade G."/>
            <person name="Buni D."/>
            <person name="Schumann P."/>
            <person name="Toth E."/>
        </authorList>
    </citation>
    <scope>NUCLEOTIDE SEQUENCE</scope>
    <source>
        <strain evidence="1">RG-N-1a</strain>
    </source>
</reference>
<sequence>MQVFRHSDHEATVVGWDIRVLLLARDGGGASNPVARALAGLGGLVEGEAELYTALAAMIDDPLGYGLFVMECDGYGGAEAGQLAVSRLTAAGLRLPVLLISRDCREQRFPADRSAPVLLRAPLSAVSLRVGFEHALRDRLLARVWQQGHPRTTA</sequence>
<dbReference type="RefSeq" id="WP_152825684.1">
    <property type="nucleotide sequence ID" value="NZ_WHUT02000006.1"/>
</dbReference>
<proteinExistence type="predicted"/>
<dbReference type="AlphaFoldDB" id="A0A8X8GXX2"/>
<evidence type="ECO:0000313" key="1">
    <source>
        <dbReference type="EMBL" id="NUB45117.1"/>
    </source>
</evidence>
<dbReference type="Proteomes" id="UP000484076">
    <property type="component" value="Unassembled WGS sequence"/>
</dbReference>
<name>A0A8X8GXX2_9RHOB</name>
<accession>A0A8X8GXX2</accession>
<protein>
    <submittedName>
        <fullName evidence="1">Uncharacterized protein</fullName>
    </submittedName>
</protein>